<dbReference type="InterPro" id="IPR044159">
    <property type="entry name" value="IQM"/>
</dbReference>
<gene>
    <name evidence="6" type="ORF">VNO78_28559</name>
</gene>
<evidence type="ECO:0000256" key="2">
    <source>
        <dbReference type="ARBA" id="ARBA00004496"/>
    </source>
</evidence>
<feature type="compositionally biased region" description="Polar residues" evidence="5">
    <location>
        <begin position="181"/>
        <end position="191"/>
    </location>
</feature>
<evidence type="ECO:0000256" key="4">
    <source>
        <dbReference type="ARBA" id="ARBA00023242"/>
    </source>
</evidence>
<comment type="subcellular location">
    <subcellularLocation>
        <location evidence="2">Cytoplasm</location>
    </subcellularLocation>
    <subcellularLocation>
        <location evidence="1">Nucleus</location>
    </subcellularLocation>
</comment>
<dbReference type="GO" id="GO:0005737">
    <property type="term" value="C:cytoplasm"/>
    <property type="evidence" value="ECO:0007669"/>
    <property type="project" value="UniProtKB-SubCell"/>
</dbReference>
<protein>
    <submittedName>
        <fullName evidence="6">Uncharacterized protein</fullName>
    </submittedName>
</protein>
<evidence type="ECO:0000313" key="7">
    <source>
        <dbReference type="Proteomes" id="UP001386955"/>
    </source>
</evidence>
<dbReference type="EMBL" id="JAYMYS010000007">
    <property type="protein sequence ID" value="KAK7387630.1"/>
    <property type="molecule type" value="Genomic_DNA"/>
</dbReference>
<dbReference type="AlphaFoldDB" id="A0AAN9XBU9"/>
<organism evidence="6 7">
    <name type="scientific">Psophocarpus tetragonolobus</name>
    <name type="common">Winged bean</name>
    <name type="synonym">Dolichos tetragonolobus</name>
    <dbReference type="NCBI Taxonomy" id="3891"/>
    <lineage>
        <taxon>Eukaryota</taxon>
        <taxon>Viridiplantae</taxon>
        <taxon>Streptophyta</taxon>
        <taxon>Embryophyta</taxon>
        <taxon>Tracheophyta</taxon>
        <taxon>Spermatophyta</taxon>
        <taxon>Magnoliopsida</taxon>
        <taxon>eudicotyledons</taxon>
        <taxon>Gunneridae</taxon>
        <taxon>Pentapetalae</taxon>
        <taxon>rosids</taxon>
        <taxon>fabids</taxon>
        <taxon>Fabales</taxon>
        <taxon>Fabaceae</taxon>
        <taxon>Papilionoideae</taxon>
        <taxon>50 kb inversion clade</taxon>
        <taxon>NPAAA clade</taxon>
        <taxon>indigoferoid/millettioid clade</taxon>
        <taxon>Phaseoleae</taxon>
        <taxon>Psophocarpus</taxon>
    </lineage>
</organism>
<keyword evidence="3" id="KW-0963">Cytoplasm</keyword>
<dbReference type="PANTHER" id="PTHR31250">
    <property type="entry name" value="IQ DOMAIN-CONTAINING PROTEIN IQM3"/>
    <property type="match status" value="1"/>
</dbReference>
<accession>A0AAN9XBU9</accession>
<feature type="compositionally biased region" description="Basic and acidic residues" evidence="5">
    <location>
        <begin position="193"/>
        <end position="203"/>
    </location>
</feature>
<dbReference type="Proteomes" id="UP001386955">
    <property type="component" value="Unassembled WGS sequence"/>
</dbReference>
<sequence length="203" mass="22509">MGENEDIQSMLNRQSGKLLHTTGEDALTKWIFVLSTSNILYVGKKKKGSFQHSSFLAGGATSCAGRLVVEYGMQFGHSGHYRPTEENFKEFISFLLEKDVQFSDAKEILLLCADDFTKRSSTAVGPKPRQFQIFGRELTSLKIPTRSHMTEGLENEKEGTGKSSNSFQMDSPTGDEEPTQAFPSEGNSCRANGQRELDRVLAV</sequence>
<reference evidence="6 7" key="1">
    <citation type="submission" date="2024-01" db="EMBL/GenBank/DDBJ databases">
        <title>The genomes of 5 underutilized Papilionoideae crops provide insights into root nodulation and disease resistanc.</title>
        <authorList>
            <person name="Jiang F."/>
        </authorList>
    </citation>
    <scope>NUCLEOTIDE SEQUENCE [LARGE SCALE GENOMIC DNA]</scope>
    <source>
        <strain evidence="6">DUOXIRENSHENG_FW03</strain>
        <tissue evidence="6">Leaves</tissue>
    </source>
</reference>
<feature type="compositionally biased region" description="Basic and acidic residues" evidence="5">
    <location>
        <begin position="148"/>
        <end position="160"/>
    </location>
</feature>
<feature type="region of interest" description="Disordered" evidence="5">
    <location>
        <begin position="145"/>
        <end position="203"/>
    </location>
</feature>
<keyword evidence="4" id="KW-0539">Nucleus</keyword>
<dbReference type="PANTHER" id="PTHR31250:SF14">
    <property type="entry name" value="IQ DOMAIN-CONTAINING PROTEIN IQM2"/>
    <property type="match status" value="1"/>
</dbReference>
<evidence type="ECO:0000256" key="5">
    <source>
        <dbReference type="SAM" id="MobiDB-lite"/>
    </source>
</evidence>
<evidence type="ECO:0000256" key="3">
    <source>
        <dbReference type="ARBA" id="ARBA00022490"/>
    </source>
</evidence>
<proteinExistence type="predicted"/>
<evidence type="ECO:0000256" key="1">
    <source>
        <dbReference type="ARBA" id="ARBA00004123"/>
    </source>
</evidence>
<name>A0AAN9XBU9_PSOTE</name>
<keyword evidence="7" id="KW-1185">Reference proteome</keyword>
<feature type="compositionally biased region" description="Polar residues" evidence="5">
    <location>
        <begin position="161"/>
        <end position="171"/>
    </location>
</feature>
<evidence type="ECO:0000313" key="6">
    <source>
        <dbReference type="EMBL" id="KAK7387630.1"/>
    </source>
</evidence>
<dbReference type="GO" id="GO:0005634">
    <property type="term" value="C:nucleus"/>
    <property type="evidence" value="ECO:0007669"/>
    <property type="project" value="UniProtKB-SubCell"/>
</dbReference>
<comment type="caution">
    <text evidence="6">The sequence shown here is derived from an EMBL/GenBank/DDBJ whole genome shotgun (WGS) entry which is preliminary data.</text>
</comment>